<dbReference type="InterPro" id="IPR036412">
    <property type="entry name" value="HAD-like_sf"/>
</dbReference>
<dbReference type="OrthoDB" id="9797743at2"/>
<dbReference type="GO" id="GO:0046872">
    <property type="term" value="F:metal ion binding"/>
    <property type="evidence" value="ECO:0007669"/>
    <property type="project" value="UniProtKB-KW"/>
</dbReference>
<gene>
    <name evidence="7" type="primary">otsB</name>
    <name evidence="7" type="ORF">MGLY_31700</name>
</gene>
<reference evidence="7 8" key="1">
    <citation type="submission" date="2019-11" db="EMBL/GenBank/DDBJ databases">
        <title>Genome sequence of Moorella glycerini DSM11254.</title>
        <authorList>
            <person name="Poehlein A."/>
            <person name="Boeer T."/>
            <person name="Daniel R."/>
        </authorList>
    </citation>
    <scope>NUCLEOTIDE SEQUENCE [LARGE SCALE GENOMIC DNA]</scope>
    <source>
        <strain evidence="7 8">DSM 11254</strain>
    </source>
</reference>
<dbReference type="EC" id="3.1.3.12" evidence="6"/>
<dbReference type="PANTHER" id="PTHR43768">
    <property type="entry name" value="TREHALOSE 6-PHOSPHATE PHOSPHATASE"/>
    <property type="match status" value="1"/>
</dbReference>
<dbReference type="NCBIfam" id="TIGR00685">
    <property type="entry name" value="T6PP"/>
    <property type="match status" value="1"/>
</dbReference>
<dbReference type="GO" id="GO:0005992">
    <property type="term" value="P:trehalose biosynthetic process"/>
    <property type="evidence" value="ECO:0007669"/>
    <property type="project" value="UniProtKB-UniPathway"/>
</dbReference>
<dbReference type="CDD" id="cd01627">
    <property type="entry name" value="HAD_TPP"/>
    <property type="match status" value="1"/>
</dbReference>
<dbReference type="RefSeq" id="WP_156275448.1">
    <property type="nucleotide sequence ID" value="NZ_CP046244.1"/>
</dbReference>
<comment type="pathway">
    <text evidence="2 6">Glycan biosynthesis; trehalose biosynthesis.</text>
</comment>
<dbReference type="NCBIfam" id="TIGR01484">
    <property type="entry name" value="HAD-SF-IIB"/>
    <property type="match status" value="1"/>
</dbReference>
<evidence type="ECO:0000313" key="8">
    <source>
        <dbReference type="Proteomes" id="UP000425916"/>
    </source>
</evidence>
<dbReference type="PANTHER" id="PTHR43768:SF3">
    <property type="entry name" value="TREHALOSE 6-PHOSPHATE PHOSPHATASE"/>
    <property type="match status" value="1"/>
</dbReference>
<accession>A0A6I5ZVZ2</accession>
<evidence type="ECO:0000256" key="2">
    <source>
        <dbReference type="ARBA" id="ARBA00005199"/>
    </source>
</evidence>
<dbReference type="InterPro" id="IPR006379">
    <property type="entry name" value="HAD-SF_hydro_IIB"/>
</dbReference>
<keyword evidence="4 6" id="KW-0378">Hydrolase</keyword>
<dbReference type="SUPFAM" id="SSF56784">
    <property type="entry name" value="HAD-like"/>
    <property type="match status" value="1"/>
</dbReference>
<evidence type="ECO:0000256" key="6">
    <source>
        <dbReference type="RuleBase" id="RU361117"/>
    </source>
</evidence>
<dbReference type="InterPro" id="IPR023214">
    <property type="entry name" value="HAD_sf"/>
</dbReference>
<dbReference type="EMBL" id="CP046244">
    <property type="protein sequence ID" value="QGP93748.1"/>
    <property type="molecule type" value="Genomic_DNA"/>
</dbReference>
<dbReference type="UniPathway" id="UPA00299"/>
<name>A0A6I5ZVZ2_9FIRM</name>
<evidence type="ECO:0000313" key="7">
    <source>
        <dbReference type="EMBL" id="QGP93748.1"/>
    </source>
</evidence>
<evidence type="ECO:0000256" key="4">
    <source>
        <dbReference type="ARBA" id="ARBA00022801"/>
    </source>
</evidence>
<comment type="similarity">
    <text evidence="3 6">Belongs to the trehalose phosphatase family.</text>
</comment>
<dbReference type="Gene3D" id="3.30.70.1020">
    <property type="entry name" value="Trehalose-6-phosphate phosphatase related protein, domain 2"/>
    <property type="match status" value="1"/>
</dbReference>
<keyword evidence="8" id="KW-1185">Reference proteome</keyword>
<sequence>MSPAQLAAKVRDYPQVLLMCDYDGTLVPLAPRPELARPGPRLLTLIRQLVSRPGLHLAIISGRSLRDLLELLPVGGLYYAGLHGVEVATPEGRIISLLPPGQEDIPWDEIFRLACRVVAGIAGLFVENKGEAIALHYRLADPQLAAAALEQFRQGLKPFLKDNLELLPGHKVLEVRRRGINKGLAVTYFTRQWPRALPVYLGDDRTDEDAFAALPAGGLAIRIGKQVASRARYFLPSPAAVVQFLELLTSF</sequence>
<keyword evidence="6" id="KW-0479">Metal-binding</keyword>
<dbReference type="Proteomes" id="UP000425916">
    <property type="component" value="Chromosome"/>
</dbReference>
<dbReference type="GO" id="GO:0004805">
    <property type="term" value="F:trehalose-phosphatase activity"/>
    <property type="evidence" value="ECO:0007669"/>
    <property type="project" value="UniProtKB-EC"/>
</dbReference>
<comment type="function">
    <text evidence="5 6">Removes the phosphate from trehalose 6-phosphate to produce free trehalose.</text>
</comment>
<dbReference type="Pfam" id="PF02358">
    <property type="entry name" value="Trehalose_PPase"/>
    <property type="match status" value="1"/>
</dbReference>
<protein>
    <recommendedName>
        <fullName evidence="6">Trehalose 6-phosphate phosphatase</fullName>
        <ecNumber evidence="6">3.1.3.12</ecNumber>
    </recommendedName>
</protein>
<evidence type="ECO:0000256" key="5">
    <source>
        <dbReference type="ARBA" id="ARBA00024179"/>
    </source>
</evidence>
<evidence type="ECO:0000256" key="3">
    <source>
        <dbReference type="ARBA" id="ARBA00008770"/>
    </source>
</evidence>
<proteinExistence type="inferred from homology"/>
<evidence type="ECO:0000256" key="1">
    <source>
        <dbReference type="ARBA" id="ARBA00000500"/>
    </source>
</evidence>
<comment type="cofactor">
    <cofactor evidence="6">
        <name>Mg(2+)</name>
        <dbReference type="ChEBI" id="CHEBI:18420"/>
    </cofactor>
</comment>
<dbReference type="InterPro" id="IPR003337">
    <property type="entry name" value="Trehalose_PPase"/>
</dbReference>
<dbReference type="InterPro" id="IPR044651">
    <property type="entry name" value="OTSB-like"/>
</dbReference>
<organism evidence="7 8">
    <name type="scientific">Neomoorella glycerini</name>
    <dbReference type="NCBI Taxonomy" id="55779"/>
    <lineage>
        <taxon>Bacteria</taxon>
        <taxon>Bacillati</taxon>
        <taxon>Bacillota</taxon>
        <taxon>Clostridia</taxon>
        <taxon>Neomoorellales</taxon>
        <taxon>Neomoorellaceae</taxon>
        <taxon>Neomoorella</taxon>
    </lineage>
</organism>
<comment type="catalytic activity">
    <reaction evidence="1 6">
        <text>alpha,alpha-trehalose 6-phosphate + H2O = alpha,alpha-trehalose + phosphate</text>
        <dbReference type="Rhea" id="RHEA:23420"/>
        <dbReference type="ChEBI" id="CHEBI:15377"/>
        <dbReference type="ChEBI" id="CHEBI:16551"/>
        <dbReference type="ChEBI" id="CHEBI:43474"/>
        <dbReference type="ChEBI" id="CHEBI:58429"/>
        <dbReference type="EC" id="3.1.3.12"/>
    </reaction>
</comment>
<dbReference type="AlphaFoldDB" id="A0A6I5ZVZ2"/>
<keyword evidence="6" id="KW-0460">Magnesium</keyword>
<dbReference type="Gene3D" id="3.40.50.1000">
    <property type="entry name" value="HAD superfamily/HAD-like"/>
    <property type="match status" value="1"/>
</dbReference>